<dbReference type="InterPro" id="IPR016024">
    <property type="entry name" value="ARM-type_fold"/>
</dbReference>
<dbReference type="PROSITE" id="PS50302">
    <property type="entry name" value="PUM"/>
    <property type="match status" value="1"/>
</dbReference>
<evidence type="ECO:0000313" key="6">
    <source>
        <dbReference type="Proteomes" id="UP001341281"/>
    </source>
</evidence>
<dbReference type="EMBL" id="CP144746">
    <property type="protein sequence ID" value="WVZ55801.1"/>
    <property type="molecule type" value="Genomic_DNA"/>
</dbReference>
<protein>
    <recommendedName>
        <fullName evidence="7">PUM-HD domain-containing protein</fullName>
    </recommendedName>
</protein>
<dbReference type="InterPro" id="IPR001313">
    <property type="entry name" value="Pumilio_RNA-bd_rpt"/>
</dbReference>
<feature type="compositionally biased region" description="Low complexity" evidence="4">
    <location>
        <begin position="12"/>
        <end position="25"/>
    </location>
</feature>
<evidence type="ECO:0000256" key="2">
    <source>
        <dbReference type="ARBA" id="ARBA00022845"/>
    </source>
</evidence>
<feature type="repeat" description="Pumilio" evidence="3">
    <location>
        <begin position="104"/>
        <end position="140"/>
    </location>
</feature>
<feature type="region of interest" description="Disordered" evidence="4">
    <location>
        <begin position="1"/>
        <end position="36"/>
    </location>
</feature>
<proteinExistence type="predicted"/>
<evidence type="ECO:0000256" key="1">
    <source>
        <dbReference type="ARBA" id="ARBA00022737"/>
    </source>
</evidence>
<gene>
    <name evidence="5" type="ORF">U9M48_006416</name>
</gene>
<accession>A0AAQ3SJF0</accession>
<keyword evidence="1" id="KW-0677">Repeat</keyword>
<keyword evidence="6" id="KW-1185">Reference proteome</keyword>
<feature type="compositionally biased region" description="Polar residues" evidence="4">
    <location>
        <begin position="1"/>
        <end position="11"/>
    </location>
</feature>
<dbReference type="Proteomes" id="UP001341281">
    <property type="component" value="Chromosome 02"/>
</dbReference>
<dbReference type="InterPro" id="IPR011989">
    <property type="entry name" value="ARM-like"/>
</dbReference>
<organism evidence="5 6">
    <name type="scientific">Paspalum notatum var. saurae</name>
    <dbReference type="NCBI Taxonomy" id="547442"/>
    <lineage>
        <taxon>Eukaryota</taxon>
        <taxon>Viridiplantae</taxon>
        <taxon>Streptophyta</taxon>
        <taxon>Embryophyta</taxon>
        <taxon>Tracheophyta</taxon>
        <taxon>Spermatophyta</taxon>
        <taxon>Magnoliopsida</taxon>
        <taxon>Liliopsida</taxon>
        <taxon>Poales</taxon>
        <taxon>Poaceae</taxon>
        <taxon>PACMAD clade</taxon>
        <taxon>Panicoideae</taxon>
        <taxon>Andropogonodae</taxon>
        <taxon>Paspaleae</taxon>
        <taxon>Paspalinae</taxon>
        <taxon>Paspalum</taxon>
    </lineage>
</organism>
<dbReference type="AlphaFoldDB" id="A0AAQ3SJF0"/>
<dbReference type="GO" id="GO:0003723">
    <property type="term" value="F:RNA binding"/>
    <property type="evidence" value="ECO:0007669"/>
    <property type="project" value="InterPro"/>
</dbReference>
<dbReference type="GO" id="GO:0006417">
    <property type="term" value="P:regulation of translation"/>
    <property type="evidence" value="ECO:0007669"/>
    <property type="project" value="UniProtKB-KW"/>
</dbReference>
<sequence length="182" mass="19761">MDPTNHAASGTSSSSSSSSRSSSSSQPPAAATFSAGDLDRNGEALRSLIRRIKEHGVDQEVLRDVMGNLVAFSTHWLGSYAVEACILRCPTPAHRGVVASAFAALRDDELAQLVQDEYGACVLQRFLQSAAAAKDGFLEQEEQEQARELARRIEELPGTVLEQAHAMQTVKVARRMYTRRGD</sequence>
<dbReference type="Gene3D" id="1.25.10.10">
    <property type="entry name" value="Leucine-rich Repeat Variant"/>
    <property type="match status" value="1"/>
</dbReference>
<evidence type="ECO:0000313" key="5">
    <source>
        <dbReference type="EMBL" id="WVZ55801.1"/>
    </source>
</evidence>
<evidence type="ECO:0000256" key="3">
    <source>
        <dbReference type="PROSITE-ProRule" id="PRU00317"/>
    </source>
</evidence>
<keyword evidence="2" id="KW-0810">Translation regulation</keyword>
<dbReference type="SUPFAM" id="SSF48371">
    <property type="entry name" value="ARM repeat"/>
    <property type="match status" value="1"/>
</dbReference>
<evidence type="ECO:0000256" key="4">
    <source>
        <dbReference type="SAM" id="MobiDB-lite"/>
    </source>
</evidence>
<evidence type="ECO:0008006" key="7">
    <source>
        <dbReference type="Google" id="ProtNLM"/>
    </source>
</evidence>
<reference evidence="5 6" key="1">
    <citation type="submission" date="2024-02" db="EMBL/GenBank/DDBJ databases">
        <title>High-quality chromosome-scale genome assembly of Pensacola bahiagrass (Paspalum notatum Flugge var. saurae).</title>
        <authorList>
            <person name="Vega J.M."/>
            <person name="Podio M."/>
            <person name="Orjuela J."/>
            <person name="Siena L.A."/>
            <person name="Pessino S.C."/>
            <person name="Combes M.C."/>
            <person name="Mariac C."/>
            <person name="Albertini E."/>
            <person name="Pupilli F."/>
            <person name="Ortiz J.P.A."/>
            <person name="Leblanc O."/>
        </authorList>
    </citation>
    <scope>NUCLEOTIDE SEQUENCE [LARGE SCALE GENOMIC DNA]</scope>
    <source>
        <strain evidence="5">R1</strain>
        <tissue evidence="5">Leaf</tissue>
    </source>
</reference>
<name>A0AAQ3SJF0_PASNO</name>